<dbReference type="AlphaFoldDB" id="A0A3E2VXT8"/>
<dbReference type="EMBL" id="QVEV01000009">
    <property type="protein sequence ID" value="RGC16250.1"/>
    <property type="molecule type" value="Genomic_DNA"/>
</dbReference>
<protein>
    <submittedName>
        <fullName evidence="2">Flavodoxin</fullName>
    </submittedName>
</protein>
<proteinExistence type="predicted"/>
<gene>
    <name evidence="2" type="ORF">DXA38_07950</name>
</gene>
<dbReference type="PANTHER" id="PTHR39201">
    <property type="entry name" value="EXPORTED PROTEIN-RELATED"/>
    <property type="match status" value="1"/>
</dbReference>
<dbReference type="Proteomes" id="UP000260025">
    <property type="component" value="Unassembled WGS sequence"/>
</dbReference>
<dbReference type="PROSITE" id="PS50902">
    <property type="entry name" value="FLAVODOXIN_LIKE"/>
    <property type="match status" value="1"/>
</dbReference>
<organism evidence="2 3">
    <name type="scientific">Clostridium innocuum</name>
    <dbReference type="NCBI Taxonomy" id="1522"/>
    <lineage>
        <taxon>Bacteria</taxon>
        <taxon>Bacillati</taxon>
        <taxon>Bacillota</taxon>
        <taxon>Clostridia</taxon>
        <taxon>Eubacteriales</taxon>
        <taxon>Clostridiaceae</taxon>
        <taxon>Clostridium</taxon>
    </lineage>
</organism>
<name>A0A3E2VXT8_CLOIN</name>
<dbReference type="RefSeq" id="WP_117442717.1">
    <property type="nucleotide sequence ID" value="NZ_JAJFEN010000030.1"/>
</dbReference>
<evidence type="ECO:0000313" key="2">
    <source>
        <dbReference type="EMBL" id="RGC16250.1"/>
    </source>
</evidence>
<dbReference type="PANTHER" id="PTHR39201:SF1">
    <property type="entry name" value="FLAVODOXIN-LIKE DOMAIN-CONTAINING PROTEIN"/>
    <property type="match status" value="1"/>
</dbReference>
<dbReference type="SUPFAM" id="SSF52218">
    <property type="entry name" value="Flavoproteins"/>
    <property type="match status" value="1"/>
</dbReference>
<feature type="domain" description="Flavodoxin-like" evidence="1">
    <location>
        <begin position="4"/>
        <end position="164"/>
    </location>
</feature>
<dbReference type="OrthoDB" id="9806505at2"/>
<evidence type="ECO:0000313" key="3">
    <source>
        <dbReference type="Proteomes" id="UP000260025"/>
    </source>
</evidence>
<dbReference type="InterPro" id="IPR029039">
    <property type="entry name" value="Flavoprotein-like_sf"/>
</dbReference>
<accession>A0A3E2VXT8</accession>
<reference evidence="2 3" key="1">
    <citation type="submission" date="2018-08" db="EMBL/GenBank/DDBJ databases">
        <title>A genome reference for cultivated species of the human gut microbiota.</title>
        <authorList>
            <person name="Zou Y."/>
            <person name="Xue W."/>
            <person name="Luo G."/>
        </authorList>
    </citation>
    <scope>NUCLEOTIDE SEQUENCE [LARGE SCALE GENOMIC DNA]</scope>
    <source>
        <strain evidence="2 3">OF01-2LB</strain>
    </source>
</reference>
<sequence length="164" mass="18080">MQKILVAYFSASGTTKKVAERLAGLMKADVFEIQPELPYTAADLDWENNQSRSSVEMSDQSSRPAIQTRVEHMAQYDLILIGFPIWWYREPSIIDTFVETYDFHGKTIVPFATSGGSGLGDSARHIAALAKGADVKDGQLLRAGASEKELSAWIKTISERPASI</sequence>
<dbReference type="InterPro" id="IPR008254">
    <property type="entry name" value="Flavodoxin/NO_synth"/>
</dbReference>
<dbReference type="Pfam" id="PF12682">
    <property type="entry name" value="Flavodoxin_4"/>
    <property type="match status" value="1"/>
</dbReference>
<dbReference type="NCBIfam" id="NF005501">
    <property type="entry name" value="PRK07116.1"/>
    <property type="match status" value="1"/>
</dbReference>
<evidence type="ECO:0000259" key="1">
    <source>
        <dbReference type="PROSITE" id="PS50902"/>
    </source>
</evidence>
<dbReference type="Gene3D" id="3.40.50.360">
    <property type="match status" value="1"/>
</dbReference>
<dbReference type="GO" id="GO:0016651">
    <property type="term" value="F:oxidoreductase activity, acting on NAD(P)H"/>
    <property type="evidence" value="ECO:0007669"/>
    <property type="project" value="UniProtKB-ARBA"/>
</dbReference>
<comment type="caution">
    <text evidence="2">The sequence shown here is derived from an EMBL/GenBank/DDBJ whole genome shotgun (WGS) entry which is preliminary data.</text>
</comment>
<dbReference type="GO" id="GO:0010181">
    <property type="term" value="F:FMN binding"/>
    <property type="evidence" value="ECO:0007669"/>
    <property type="project" value="InterPro"/>
</dbReference>